<organism evidence="3 4">
    <name type="scientific">Vespertiliibacter pulmonis</name>
    <dbReference type="NCBI Taxonomy" id="1443036"/>
    <lineage>
        <taxon>Bacteria</taxon>
        <taxon>Pseudomonadati</taxon>
        <taxon>Pseudomonadota</taxon>
        <taxon>Gammaproteobacteria</taxon>
        <taxon>Pasteurellales</taxon>
        <taxon>Pasteurellaceae</taxon>
        <taxon>Vespertiliibacter</taxon>
    </lineage>
</organism>
<proteinExistence type="predicted"/>
<accession>A0A3N4VWQ3</accession>
<dbReference type="Gene3D" id="1.10.260.40">
    <property type="entry name" value="lambda repressor-like DNA-binding domains"/>
    <property type="match status" value="1"/>
</dbReference>
<keyword evidence="1" id="KW-0238">DNA-binding</keyword>
<evidence type="ECO:0000313" key="4">
    <source>
        <dbReference type="Proteomes" id="UP000281691"/>
    </source>
</evidence>
<dbReference type="PANTHER" id="PTHR46558:SF4">
    <property type="entry name" value="DNA-BIDING PHAGE PROTEIN"/>
    <property type="match status" value="1"/>
</dbReference>
<dbReference type="SUPFAM" id="SSF47413">
    <property type="entry name" value="lambda repressor-like DNA-binding domains"/>
    <property type="match status" value="1"/>
</dbReference>
<dbReference type="InterPro" id="IPR001387">
    <property type="entry name" value="Cro/C1-type_HTH"/>
</dbReference>
<gene>
    <name evidence="3" type="ORF">EDC46_0033</name>
</gene>
<reference evidence="3 4" key="1">
    <citation type="submission" date="2018-11" db="EMBL/GenBank/DDBJ databases">
        <title>Genomic Encyclopedia of Type Strains, Phase IV (KMG-IV): sequencing the most valuable type-strain genomes for metagenomic binning, comparative biology and taxonomic classification.</title>
        <authorList>
            <person name="Goeker M."/>
        </authorList>
    </citation>
    <scope>NUCLEOTIDE SEQUENCE [LARGE SCALE GENOMIC DNA]</scope>
    <source>
        <strain evidence="3 4">DSM 27238</strain>
    </source>
</reference>
<dbReference type="Pfam" id="PF01381">
    <property type="entry name" value="HTH_3"/>
    <property type="match status" value="1"/>
</dbReference>
<dbReference type="Proteomes" id="UP000281691">
    <property type="component" value="Unassembled WGS sequence"/>
</dbReference>
<keyword evidence="4" id="KW-1185">Reference proteome</keyword>
<protein>
    <submittedName>
        <fullName evidence="3">Helix-turn-helix protein</fullName>
    </submittedName>
</protein>
<dbReference type="PANTHER" id="PTHR46558">
    <property type="entry name" value="TRACRIPTIONAL REGULATORY PROTEIN-RELATED-RELATED"/>
    <property type="match status" value="1"/>
</dbReference>
<feature type="domain" description="HTH cro/C1-type" evidence="2">
    <location>
        <begin position="31"/>
        <end position="85"/>
    </location>
</feature>
<evidence type="ECO:0000313" key="3">
    <source>
        <dbReference type="EMBL" id="RPE85655.1"/>
    </source>
</evidence>
<dbReference type="AlphaFoldDB" id="A0A3N4VWQ3"/>
<comment type="caution">
    <text evidence="3">The sequence shown here is derived from an EMBL/GenBank/DDBJ whole genome shotgun (WGS) entry which is preliminary data.</text>
</comment>
<dbReference type="PROSITE" id="PS50943">
    <property type="entry name" value="HTH_CROC1"/>
    <property type="match status" value="1"/>
</dbReference>
<dbReference type="EMBL" id="RKQP01000001">
    <property type="protein sequence ID" value="RPE85655.1"/>
    <property type="molecule type" value="Genomic_DNA"/>
</dbReference>
<dbReference type="InterPro" id="IPR010982">
    <property type="entry name" value="Lambda_DNA-bd_dom_sf"/>
</dbReference>
<dbReference type="GO" id="GO:0003677">
    <property type="term" value="F:DNA binding"/>
    <property type="evidence" value="ECO:0007669"/>
    <property type="project" value="UniProtKB-KW"/>
</dbReference>
<dbReference type="CDD" id="cd00093">
    <property type="entry name" value="HTH_XRE"/>
    <property type="match status" value="1"/>
</dbReference>
<evidence type="ECO:0000256" key="1">
    <source>
        <dbReference type="ARBA" id="ARBA00023125"/>
    </source>
</evidence>
<name>A0A3N4VWQ3_9PAST</name>
<sequence>MLQSTKLIFYNPRKFLLSRNCGATMKVNEKLRLLRENHHLSQEDMATKLSMSTKGYAKIERGETRSNLPRLEQISEIFNMDICELLTYGEEEKIVNLAQSVFNNSENSLNHAIISLGNNDLQKEIEKFQLIIQHKDELLTHKDEIIENQKKEIELLREMNAILKSKK</sequence>
<dbReference type="SMART" id="SM00530">
    <property type="entry name" value="HTH_XRE"/>
    <property type="match status" value="1"/>
</dbReference>
<evidence type="ECO:0000259" key="2">
    <source>
        <dbReference type="PROSITE" id="PS50943"/>
    </source>
</evidence>